<dbReference type="InterPro" id="IPR011032">
    <property type="entry name" value="GroES-like_sf"/>
</dbReference>
<accession>A0A6I3M889</accession>
<dbReference type="InterPro" id="IPR050129">
    <property type="entry name" value="Zn_alcohol_dh"/>
</dbReference>
<dbReference type="EMBL" id="WMLB01000033">
    <property type="protein sequence ID" value="MTH69564.1"/>
    <property type="molecule type" value="Genomic_DNA"/>
</dbReference>
<protein>
    <submittedName>
        <fullName evidence="6">Alcohol dehydrogenase catalytic domain-containing protein</fullName>
    </submittedName>
</protein>
<keyword evidence="3" id="KW-1133">Transmembrane helix</keyword>
<dbReference type="SUPFAM" id="SSF51735">
    <property type="entry name" value="NAD(P)-binding Rossmann-fold domains"/>
    <property type="match status" value="1"/>
</dbReference>
<keyword evidence="2" id="KW-0560">Oxidoreductase</keyword>
<gene>
    <name evidence="6" type="ORF">GJ743_14420</name>
</gene>
<evidence type="ECO:0000259" key="5">
    <source>
        <dbReference type="Pfam" id="PF08240"/>
    </source>
</evidence>
<comment type="caution">
    <text evidence="6">The sequence shown here is derived from an EMBL/GenBank/DDBJ whole genome shotgun (WGS) entry which is preliminary data.</text>
</comment>
<keyword evidence="3" id="KW-0812">Transmembrane</keyword>
<reference evidence="6 7" key="1">
    <citation type="submission" date="2019-11" db="EMBL/GenBank/DDBJ databases">
        <title>Agromyces kandeliae sp. nov., isolated from mangrove soil.</title>
        <authorList>
            <person name="Wang R."/>
        </authorList>
    </citation>
    <scope>NUCLEOTIDE SEQUENCE [LARGE SCALE GENOMIC DNA]</scope>
    <source>
        <strain evidence="6 7">JCM 11433</strain>
    </source>
</reference>
<dbReference type="OrthoDB" id="9797931at2"/>
<evidence type="ECO:0000256" key="2">
    <source>
        <dbReference type="ARBA" id="ARBA00023002"/>
    </source>
</evidence>
<evidence type="ECO:0000313" key="6">
    <source>
        <dbReference type="EMBL" id="MTH69564.1"/>
    </source>
</evidence>
<dbReference type="InterPro" id="IPR013149">
    <property type="entry name" value="ADH-like_C"/>
</dbReference>
<dbReference type="Gene3D" id="3.40.50.720">
    <property type="entry name" value="NAD(P)-binding Rossmann-like Domain"/>
    <property type="match status" value="1"/>
</dbReference>
<dbReference type="Gene3D" id="3.90.180.10">
    <property type="entry name" value="Medium-chain alcohol dehydrogenases, catalytic domain"/>
    <property type="match status" value="1"/>
</dbReference>
<feature type="domain" description="Alcohol dehydrogenase-like C-terminal" evidence="4">
    <location>
        <begin position="183"/>
        <end position="307"/>
    </location>
</feature>
<proteinExistence type="predicted"/>
<dbReference type="AlphaFoldDB" id="A0A6I3M889"/>
<evidence type="ECO:0000259" key="4">
    <source>
        <dbReference type="Pfam" id="PF00107"/>
    </source>
</evidence>
<organism evidence="6 7">
    <name type="scientific">Agromyces bracchium</name>
    <dbReference type="NCBI Taxonomy" id="88376"/>
    <lineage>
        <taxon>Bacteria</taxon>
        <taxon>Bacillati</taxon>
        <taxon>Actinomycetota</taxon>
        <taxon>Actinomycetes</taxon>
        <taxon>Micrococcales</taxon>
        <taxon>Microbacteriaceae</taxon>
        <taxon>Agromyces</taxon>
    </lineage>
</organism>
<feature type="transmembrane region" description="Helical" evidence="3">
    <location>
        <begin position="176"/>
        <end position="196"/>
    </location>
</feature>
<feature type="domain" description="Alcohol dehydrogenase-like N-terminal" evidence="5">
    <location>
        <begin position="24"/>
        <end position="145"/>
    </location>
</feature>
<sequence length="353" mass="36680">MEAVVYHGRGDVRVERRPIPIAAEGQALVKVLRSGICGTDATEWKSGPIIFPIDRVHPNSGHTGPLIIGHEFVGEIVDLPDGPVDGLQVGDPVASGAGVSCGECDRCVEGRTNLCARYATHGLNADGGLAEYVAVETSTLVRIPDGCSLDDAGVAQPLAVGLHAARRAGARDGDHVILFGAGAIGTFILAGLVSLVDADITVVDFAGERLERAQRLGATRTVPVDADLLPTLREIVGSAGADIVIEATGAPGQLSNALDLVRQGGTILGVGLPSAHQDLDVHRLVMNEVTITTTVAHVCDEDLGPALEILATTDLGDELVEAVYPLAEVPHQLARLANGEIRGKVLFDPTRSS</sequence>
<dbReference type="Pfam" id="PF00107">
    <property type="entry name" value="ADH_zinc_N"/>
    <property type="match status" value="1"/>
</dbReference>
<evidence type="ECO:0000256" key="3">
    <source>
        <dbReference type="SAM" id="Phobius"/>
    </source>
</evidence>
<keyword evidence="3" id="KW-0472">Membrane</keyword>
<evidence type="ECO:0000256" key="1">
    <source>
        <dbReference type="ARBA" id="ARBA00001947"/>
    </source>
</evidence>
<evidence type="ECO:0000313" key="7">
    <source>
        <dbReference type="Proteomes" id="UP000433071"/>
    </source>
</evidence>
<dbReference type="PANTHER" id="PTHR43401">
    <property type="entry name" value="L-THREONINE 3-DEHYDROGENASE"/>
    <property type="match status" value="1"/>
</dbReference>
<dbReference type="Proteomes" id="UP000433071">
    <property type="component" value="Unassembled WGS sequence"/>
</dbReference>
<comment type="cofactor">
    <cofactor evidence="1">
        <name>Zn(2+)</name>
        <dbReference type="ChEBI" id="CHEBI:29105"/>
    </cofactor>
</comment>
<dbReference type="SUPFAM" id="SSF50129">
    <property type="entry name" value="GroES-like"/>
    <property type="match status" value="1"/>
</dbReference>
<dbReference type="Pfam" id="PF08240">
    <property type="entry name" value="ADH_N"/>
    <property type="match status" value="1"/>
</dbReference>
<name>A0A6I3M889_9MICO</name>
<dbReference type="GO" id="GO:0016491">
    <property type="term" value="F:oxidoreductase activity"/>
    <property type="evidence" value="ECO:0007669"/>
    <property type="project" value="UniProtKB-KW"/>
</dbReference>
<keyword evidence="7" id="KW-1185">Reference proteome</keyword>
<dbReference type="InterPro" id="IPR013154">
    <property type="entry name" value="ADH-like_N"/>
</dbReference>
<dbReference type="InterPro" id="IPR036291">
    <property type="entry name" value="NAD(P)-bd_dom_sf"/>
</dbReference>
<dbReference type="PANTHER" id="PTHR43401:SF2">
    <property type="entry name" value="L-THREONINE 3-DEHYDROGENASE"/>
    <property type="match status" value="1"/>
</dbReference>